<dbReference type="GO" id="GO:0003677">
    <property type="term" value="F:DNA binding"/>
    <property type="evidence" value="ECO:0007669"/>
    <property type="project" value="InterPro"/>
</dbReference>
<dbReference type="RefSeq" id="WP_078453712.1">
    <property type="nucleotide sequence ID" value="NZ_MPNX01000044.1"/>
</dbReference>
<accession>A0A1T2CNM2</accession>
<dbReference type="Gene3D" id="1.10.260.40">
    <property type="entry name" value="lambda repressor-like DNA-binding domains"/>
    <property type="match status" value="1"/>
</dbReference>
<proteinExistence type="predicted"/>
<dbReference type="Proteomes" id="UP000190962">
    <property type="component" value="Unassembled WGS sequence"/>
</dbReference>
<organism evidence="1 2">
    <name type="scientific">Solemya velum gill symbiont</name>
    <dbReference type="NCBI Taxonomy" id="2340"/>
    <lineage>
        <taxon>Bacteria</taxon>
        <taxon>Pseudomonadati</taxon>
        <taxon>Pseudomonadota</taxon>
        <taxon>Gammaproteobacteria</taxon>
        <taxon>sulfur-oxidizing symbionts</taxon>
    </lineage>
</organism>
<name>A0A1T2CNM2_SOVGS</name>
<sequence length="118" mass="13415">MKNNGTIDIFIRNLKMVKGSLGWSNRDISRHGGPSDRMVGMILNRESEPGIDVIERIGIAFKLPPYLLLTPYLRPDMLDSIDEISTLLCSFINCDAESRDFIIKLVSKAQQPEKEYEN</sequence>
<protein>
    <recommendedName>
        <fullName evidence="3">HTH cro/C1-type domain-containing protein</fullName>
    </recommendedName>
</protein>
<comment type="caution">
    <text evidence="1">The sequence shown here is derived from an EMBL/GenBank/DDBJ whole genome shotgun (WGS) entry which is preliminary data.</text>
</comment>
<evidence type="ECO:0008006" key="3">
    <source>
        <dbReference type="Google" id="ProtNLM"/>
    </source>
</evidence>
<dbReference type="AlphaFoldDB" id="A0A1T2CNM2"/>
<reference evidence="1 2" key="1">
    <citation type="submission" date="2016-11" db="EMBL/GenBank/DDBJ databases">
        <title>Mixed transmission modes and dynamic genome evolution in an obligate animal-bacterial symbiosis.</title>
        <authorList>
            <person name="Russell S.L."/>
            <person name="Corbett-Detig R.B."/>
            <person name="Cavanaugh C.M."/>
        </authorList>
    </citation>
    <scope>NUCLEOTIDE SEQUENCE [LARGE SCALE GENOMIC DNA]</scope>
    <source>
        <strain evidence="1">MA-KB16</strain>
    </source>
</reference>
<evidence type="ECO:0000313" key="2">
    <source>
        <dbReference type="Proteomes" id="UP000190962"/>
    </source>
</evidence>
<dbReference type="EMBL" id="MPNX01000044">
    <property type="protein sequence ID" value="OOY33781.1"/>
    <property type="molecule type" value="Genomic_DNA"/>
</dbReference>
<gene>
    <name evidence="1" type="ORF">BOV88_13430</name>
</gene>
<dbReference type="InterPro" id="IPR010982">
    <property type="entry name" value="Lambda_DNA-bd_dom_sf"/>
</dbReference>
<evidence type="ECO:0000313" key="1">
    <source>
        <dbReference type="EMBL" id="OOY33781.1"/>
    </source>
</evidence>
<dbReference type="SUPFAM" id="SSF47413">
    <property type="entry name" value="lambda repressor-like DNA-binding domains"/>
    <property type="match status" value="1"/>
</dbReference>